<dbReference type="InterPro" id="IPR032675">
    <property type="entry name" value="LRR_dom_sf"/>
</dbReference>
<dbReference type="InterPro" id="IPR036390">
    <property type="entry name" value="WH_DNA-bd_sf"/>
</dbReference>
<dbReference type="InterPro" id="IPR035897">
    <property type="entry name" value="Toll_tir_struct_dom_sf"/>
</dbReference>
<feature type="non-terminal residue" evidence="5">
    <location>
        <position position="1"/>
    </location>
</feature>
<name>A0A371G7C1_MUCPR</name>
<gene>
    <name evidence="5" type="primary">TAO1</name>
    <name evidence="5" type="ORF">CR513_32203</name>
</gene>
<dbReference type="PRINTS" id="PR00364">
    <property type="entry name" value="DISEASERSIST"/>
</dbReference>
<reference evidence="5" key="1">
    <citation type="submission" date="2018-05" db="EMBL/GenBank/DDBJ databases">
        <title>Draft genome of Mucuna pruriens seed.</title>
        <authorList>
            <person name="Nnadi N.E."/>
            <person name="Vos R."/>
            <person name="Hasami M.H."/>
            <person name="Devisetty U.K."/>
            <person name="Aguiy J.C."/>
        </authorList>
    </citation>
    <scope>NUCLEOTIDE SEQUENCE [LARGE SCALE GENOMIC DNA]</scope>
    <source>
        <strain evidence="5">JCA_2017</strain>
    </source>
</reference>
<dbReference type="PANTHER" id="PTHR11017:SF263">
    <property type="entry name" value="ADP-RIBOSYL CYCLASE_CYCLIC ADP-RIBOSE HYDROLASE"/>
    <property type="match status" value="1"/>
</dbReference>
<dbReference type="InterPro" id="IPR058192">
    <property type="entry name" value="WHD_ROQ1-like"/>
</dbReference>
<dbReference type="GO" id="GO:0043531">
    <property type="term" value="F:ADP binding"/>
    <property type="evidence" value="ECO:0007669"/>
    <property type="project" value="InterPro"/>
</dbReference>
<keyword evidence="2" id="KW-0611">Plant defense</keyword>
<sequence length="1027" mass="119025">MSYNNTSQTKYDIFVSFRGQDIRNGFLSHLIDVFQRKKINVFIDDKLERGDEIWASLVGAIEGSFISLIIFSPEYASSRWCLEELVAILECREIYGQIVIPVFYHVEPTDVRHQLGRYKNAFDEHAKKYETQVQIWRHALNKSADLSGIQSSKFQNDAELLKEIINIVLTRLGNPLVNSKGLIDIDKKVEDVESLIRKEPKDTRLIGIWDNFGSGSRIIVTTRDEQVLNANKANEIYRLREFSSNKALQLFNLIAFNQSDHQMEYDELSKRVVDYAKGIPLVLKVLAYLLRGKDKKVWESELNKLEKMPLPKVYDVMKLSYDDLDRKEKQIFLDLACFFLRSNITVNVANLKSLLKDGEPDNSVVVGLERLKDKALITFSEDNFVSMHDSLQEMACEIVRRESREDLGSYNRLWDPHDIYETFKTVKKMEAIRSIRIHLPTFKKQKLSPQIFAKMSRLQFLEISGEYNYDCFNQLDSLAEGLEFLATDLRFLCWYYFPLNFLPKNFSAEKLVILNLRGGRMKNLWHGVKNLVNLKVVDLSECSNLEEMPDLSKATNLEVLILRRCSMLSSVHPSIFFLAKLEKLDLYYCRSLTTLATDSHLCNLSHLNLNFCQNLREFSLVSKNMKELRLRWTNIKAFPSSFGHQNTLKSLYLGGSNIERLPSSIKNLMQLLHLEVSNCKELQTIPGLPLFLETLDVEYCTSLQTLPKLPSFLQTLNAQSCTSLQTLPELPPFLKTLNSRYCKSLQSLPELPMFLETLNAQSCTLLKTLPELPPFLKYLNVKDCKSLKTVLLFPSTSVEQLKENRKRVMFLNCLYLDEHSLVAIGLNAQINVMKFANQHLSTQNHDHVENYSDYDDNHHSYQAVYVYPGSKVPEWLEYKTIKDYLIIDLSYAPPSPMLGFIFCFVLGKYRDTARYKRLEVNITLSNVEGEGMKQSVRMYIDFWNLTIKSDHVCVMYDHGCSSFLNSKAKNQTRFKIQVTMRIQVYYQRTYILPQQLLKGFGVSLISTSTYNSFTQEMELHDSMFEFH</sequence>
<evidence type="ECO:0000256" key="1">
    <source>
        <dbReference type="ARBA" id="ARBA00022737"/>
    </source>
</evidence>
<evidence type="ECO:0000313" key="6">
    <source>
        <dbReference type="Proteomes" id="UP000257109"/>
    </source>
</evidence>
<evidence type="ECO:0000256" key="3">
    <source>
        <dbReference type="ARBA" id="ARBA00023027"/>
    </source>
</evidence>
<dbReference type="GO" id="GO:0007165">
    <property type="term" value="P:signal transduction"/>
    <property type="evidence" value="ECO:0007669"/>
    <property type="project" value="InterPro"/>
</dbReference>
<dbReference type="FunFam" id="3.40.50.10140:FF:000007">
    <property type="entry name" value="Disease resistance protein (TIR-NBS-LRR class)"/>
    <property type="match status" value="1"/>
</dbReference>
<evidence type="ECO:0000313" key="5">
    <source>
        <dbReference type="EMBL" id="RDX86458.1"/>
    </source>
</evidence>
<evidence type="ECO:0000256" key="2">
    <source>
        <dbReference type="ARBA" id="ARBA00022821"/>
    </source>
</evidence>
<dbReference type="EMBL" id="QJKJ01006514">
    <property type="protein sequence ID" value="RDX86458.1"/>
    <property type="molecule type" value="Genomic_DNA"/>
</dbReference>
<dbReference type="PANTHER" id="PTHR11017">
    <property type="entry name" value="LEUCINE-RICH REPEAT-CONTAINING PROTEIN"/>
    <property type="match status" value="1"/>
</dbReference>
<comment type="caution">
    <text evidence="5">The sequence shown here is derived from an EMBL/GenBank/DDBJ whole genome shotgun (WGS) entry which is preliminary data.</text>
</comment>
<dbReference type="PROSITE" id="PS50104">
    <property type="entry name" value="TIR"/>
    <property type="match status" value="1"/>
</dbReference>
<keyword evidence="3" id="KW-0520">NAD</keyword>
<dbReference type="AlphaFoldDB" id="A0A371G7C1"/>
<dbReference type="SUPFAM" id="SSF52058">
    <property type="entry name" value="L domain-like"/>
    <property type="match status" value="1"/>
</dbReference>
<dbReference type="Pfam" id="PF23282">
    <property type="entry name" value="WHD_ROQ1"/>
    <property type="match status" value="1"/>
</dbReference>
<dbReference type="GO" id="GO:0006952">
    <property type="term" value="P:defense response"/>
    <property type="evidence" value="ECO:0007669"/>
    <property type="project" value="UniProtKB-KW"/>
</dbReference>
<dbReference type="InterPro" id="IPR027417">
    <property type="entry name" value="P-loop_NTPase"/>
</dbReference>
<dbReference type="InterPro" id="IPR044974">
    <property type="entry name" value="Disease_R_plants"/>
</dbReference>
<dbReference type="OrthoDB" id="1397799at2759"/>
<dbReference type="SMART" id="SM00255">
    <property type="entry name" value="TIR"/>
    <property type="match status" value="1"/>
</dbReference>
<keyword evidence="1" id="KW-0677">Repeat</keyword>
<dbReference type="InterPro" id="IPR000157">
    <property type="entry name" value="TIR_dom"/>
</dbReference>
<proteinExistence type="predicted"/>
<protein>
    <submittedName>
        <fullName evidence="5">Disease resistance protein TAO1</fullName>
    </submittedName>
</protein>
<organism evidence="5 6">
    <name type="scientific">Mucuna pruriens</name>
    <name type="common">Velvet bean</name>
    <name type="synonym">Dolichos pruriens</name>
    <dbReference type="NCBI Taxonomy" id="157652"/>
    <lineage>
        <taxon>Eukaryota</taxon>
        <taxon>Viridiplantae</taxon>
        <taxon>Streptophyta</taxon>
        <taxon>Embryophyta</taxon>
        <taxon>Tracheophyta</taxon>
        <taxon>Spermatophyta</taxon>
        <taxon>Magnoliopsida</taxon>
        <taxon>eudicotyledons</taxon>
        <taxon>Gunneridae</taxon>
        <taxon>Pentapetalae</taxon>
        <taxon>rosids</taxon>
        <taxon>fabids</taxon>
        <taxon>Fabales</taxon>
        <taxon>Fabaceae</taxon>
        <taxon>Papilionoideae</taxon>
        <taxon>50 kb inversion clade</taxon>
        <taxon>NPAAA clade</taxon>
        <taxon>indigoferoid/millettioid clade</taxon>
        <taxon>Phaseoleae</taxon>
        <taxon>Mucuna</taxon>
    </lineage>
</organism>
<dbReference type="Gene3D" id="3.40.50.10140">
    <property type="entry name" value="Toll/interleukin-1 receptor homology (TIR) domain"/>
    <property type="match status" value="1"/>
</dbReference>
<dbReference type="Proteomes" id="UP000257109">
    <property type="component" value="Unassembled WGS sequence"/>
</dbReference>
<dbReference type="SUPFAM" id="SSF46785">
    <property type="entry name" value="Winged helix' DNA-binding domain"/>
    <property type="match status" value="1"/>
</dbReference>
<dbReference type="Gene3D" id="1.10.8.430">
    <property type="entry name" value="Helical domain of apoptotic protease-activating factors"/>
    <property type="match status" value="1"/>
</dbReference>
<feature type="domain" description="TIR" evidence="4">
    <location>
        <begin position="9"/>
        <end position="172"/>
    </location>
</feature>
<dbReference type="Pfam" id="PF01582">
    <property type="entry name" value="TIR"/>
    <property type="match status" value="1"/>
</dbReference>
<dbReference type="STRING" id="157652.A0A371G7C1"/>
<dbReference type="SUPFAM" id="SSF52540">
    <property type="entry name" value="P-loop containing nucleoside triphosphate hydrolases"/>
    <property type="match status" value="1"/>
</dbReference>
<accession>A0A371G7C1</accession>
<keyword evidence="6" id="KW-1185">Reference proteome</keyword>
<dbReference type="InterPro" id="IPR042197">
    <property type="entry name" value="Apaf_helical"/>
</dbReference>
<dbReference type="SMART" id="SM00364">
    <property type="entry name" value="LRR_BAC"/>
    <property type="match status" value="5"/>
</dbReference>
<evidence type="ECO:0000259" key="4">
    <source>
        <dbReference type="PROSITE" id="PS50104"/>
    </source>
</evidence>
<dbReference type="Gene3D" id="3.80.10.10">
    <property type="entry name" value="Ribonuclease Inhibitor"/>
    <property type="match status" value="2"/>
</dbReference>
<dbReference type="SUPFAM" id="SSF52200">
    <property type="entry name" value="Toll/Interleukin receptor TIR domain"/>
    <property type="match status" value="1"/>
</dbReference>